<evidence type="ECO:0000313" key="3">
    <source>
        <dbReference type="Proteomes" id="UP000494269"/>
    </source>
</evidence>
<dbReference type="Gene3D" id="3.40.190.150">
    <property type="entry name" value="Bordetella uptake gene, domain 1"/>
    <property type="match status" value="1"/>
</dbReference>
<name>A0A6S6ZE74_9BURK</name>
<proteinExistence type="inferred from homology"/>
<keyword evidence="3" id="KW-1185">Reference proteome</keyword>
<evidence type="ECO:0000313" key="2">
    <source>
        <dbReference type="EMBL" id="CAB3663453.1"/>
    </source>
</evidence>
<dbReference type="Gene3D" id="3.40.190.10">
    <property type="entry name" value="Periplasmic binding protein-like II"/>
    <property type="match status" value="1"/>
</dbReference>
<dbReference type="PANTHER" id="PTHR42928">
    <property type="entry name" value="TRICARBOXYLATE-BINDING PROTEIN"/>
    <property type="match status" value="1"/>
</dbReference>
<evidence type="ECO:0000256" key="1">
    <source>
        <dbReference type="ARBA" id="ARBA00006987"/>
    </source>
</evidence>
<reference evidence="2 3" key="1">
    <citation type="submission" date="2020-04" db="EMBL/GenBank/DDBJ databases">
        <authorList>
            <person name="De Canck E."/>
        </authorList>
    </citation>
    <scope>NUCLEOTIDE SEQUENCE [LARGE SCALE GENOMIC DNA]</scope>
    <source>
        <strain evidence="2 3">LMG 3441</strain>
    </source>
</reference>
<accession>A0A6S6ZE74</accession>
<comment type="similarity">
    <text evidence="1">Belongs to the UPF0065 (bug) family.</text>
</comment>
<dbReference type="Proteomes" id="UP000494269">
    <property type="component" value="Unassembled WGS sequence"/>
</dbReference>
<dbReference type="PANTHER" id="PTHR42928:SF5">
    <property type="entry name" value="BLR1237 PROTEIN"/>
    <property type="match status" value="1"/>
</dbReference>
<dbReference type="SUPFAM" id="SSF53850">
    <property type="entry name" value="Periplasmic binding protein-like II"/>
    <property type="match status" value="1"/>
</dbReference>
<sequence>MKVNAATDSQLLNALKVAAVSMIVLYGEYGRELGRSVVVENRAGAEGIIAMQTLARAQPDGNTIGFAAVSPFSITPHVQRLPFALDAITPLMVVMYSPAVLVTTPALRVKNIQEMVAAAKAKAGMVRAGNSGSVSLGTLIFHELHKSAGIDITVVPYKGGGQLLTDAIGGQFELLVMNINATVVQSINEGKLTALAVSGPGRLPSLAGVPTLAEQGYPSADLISAFGLFLPAKVPQETVDALSKSVNEVIADPLFQARLAEMG</sequence>
<dbReference type="CDD" id="cd07012">
    <property type="entry name" value="PBP2_Bug_TTT"/>
    <property type="match status" value="1"/>
</dbReference>
<dbReference type="EMBL" id="CADIJQ010000001">
    <property type="protein sequence ID" value="CAB3663453.1"/>
    <property type="molecule type" value="Genomic_DNA"/>
</dbReference>
<dbReference type="AlphaFoldDB" id="A0A6S6ZE74"/>
<evidence type="ECO:0008006" key="4">
    <source>
        <dbReference type="Google" id="ProtNLM"/>
    </source>
</evidence>
<organism evidence="2 3">
    <name type="scientific">Achromobacter kerstersii</name>
    <dbReference type="NCBI Taxonomy" id="1353890"/>
    <lineage>
        <taxon>Bacteria</taxon>
        <taxon>Pseudomonadati</taxon>
        <taxon>Pseudomonadota</taxon>
        <taxon>Betaproteobacteria</taxon>
        <taxon>Burkholderiales</taxon>
        <taxon>Alcaligenaceae</taxon>
        <taxon>Achromobacter</taxon>
    </lineage>
</organism>
<dbReference type="InterPro" id="IPR042100">
    <property type="entry name" value="Bug_dom1"/>
</dbReference>
<protein>
    <recommendedName>
        <fullName evidence="4">ABC transporter substrate-binding protein</fullName>
    </recommendedName>
</protein>
<dbReference type="InterPro" id="IPR005064">
    <property type="entry name" value="BUG"/>
</dbReference>
<dbReference type="Pfam" id="PF03401">
    <property type="entry name" value="TctC"/>
    <property type="match status" value="1"/>
</dbReference>
<gene>
    <name evidence="2" type="ORF">LMG3441_00684</name>
</gene>